<feature type="compositionally biased region" description="Polar residues" evidence="1">
    <location>
        <begin position="1"/>
        <end position="15"/>
    </location>
</feature>
<feature type="compositionally biased region" description="Low complexity" evidence="1">
    <location>
        <begin position="16"/>
        <end position="27"/>
    </location>
</feature>
<accession>A0A494Z3B5</accession>
<evidence type="ECO:0000313" key="2">
    <source>
        <dbReference type="EMBL" id="RKQ16794.1"/>
    </source>
</evidence>
<dbReference type="Gene3D" id="1.10.287.950">
    <property type="entry name" value="Methyl-accepting chemotaxis protein"/>
    <property type="match status" value="1"/>
</dbReference>
<dbReference type="SUPFAM" id="SSF58104">
    <property type="entry name" value="Methyl-accepting chemotaxis protein (MCP) signaling domain"/>
    <property type="match status" value="1"/>
</dbReference>
<keyword evidence="3" id="KW-1185">Reference proteome</keyword>
<organism evidence="2 3">
    <name type="scientific">Oceanobacillus bengalensis</name>
    <dbReference type="NCBI Taxonomy" id="1435466"/>
    <lineage>
        <taxon>Bacteria</taxon>
        <taxon>Bacillati</taxon>
        <taxon>Bacillota</taxon>
        <taxon>Bacilli</taxon>
        <taxon>Bacillales</taxon>
        <taxon>Bacillaceae</taxon>
        <taxon>Oceanobacillus</taxon>
    </lineage>
</organism>
<comment type="caution">
    <text evidence="2">The sequence shown here is derived from an EMBL/GenBank/DDBJ whole genome shotgun (WGS) entry which is preliminary data.</text>
</comment>
<evidence type="ECO:0000256" key="1">
    <source>
        <dbReference type="SAM" id="MobiDB-lite"/>
    </source>
</evidence>
<gene>
    <name evidence="2" type="ORF">D8M05_05955</name>
</gene>
<name>A0A494Z3B5_9BACI</name>
<feature type="region of interest" description="Disordered" evidence="1">
    <location>
        <begin position="1"/>
        <end position="34"/>
    </location>
</feature>
<dbReference type="EMBL" id="RBZO01000007">
    <property type="protein sequence ID" value="RKQ16794.1"/>
    <property type="molecule type" value="Genomic_DNA"/>
</dbReference>
<dbReference type="AlphaFoldDB" id="A0A494Z3B5"/>
<proteinExistence type="predicted"/>
<evidence type="ECO:0008006" key="4">
    <source>
        <dbReference type="Google" id="ProtNLM"/>
    </source>
</evidence>
<evidence type="ECO:0000313" key="3">
    <source>
        <dbReference type="Proteomes" id="UP000281813"/>
    </source>
</evidence>
<dbReference type="Proteomes" id="UP000281813">
    <property type="component" value="Unassembled WGS sequence"/>
</dbReference>
<sequence length="89" mass="9681">MSQTSSEVASQIQDISTLTNDLTSSSNKINNSMENISNSVKQAVLGTKDNMLATNEQFQNIETTVSVANKLNDLTLELDGVMTKLKNND</sequence>
<protein>
    <recommendedName>
        <fullName evidence="4">Methyl-accepting chemotaxis protein</fullName>
    </recommendedName>
</protein>
<reference evidence="2 3" key="1">
    <citation type="journal article" date="2015" name="Antonie Van Leeuwenhoek">
        <title>Oceanobacillus bengalensis sp. nov., a bacterium isolated from seawater of the Bay of Bengal.</title>
        <authorList>
            <person name="Yongchang O."/>
            <person name="Xiang W."/>
            <person name="Wang G."/>
        </authorList>
    </citation>
    <scope>NUCLEOTIDE SEQUENCE [LARGE SCALE GENOMIC DNA]</scope>
    <source>
        <strain evidence="2 3">MCCC 1K00260</strain>
    </source>
</reference>